<gene>
    <name evidence="9" type="ORF">A2527_04470</name>
</gene>
<evidence type="ECO:0008006" key="11">
    <source>
        <dbReference type="Google" id="ProtNLM"/>
    </source>
</evidence>
<keyword evidence="5" id="KW-0812">Transmembrane</keyword>
<dbReference type="PANTHER" id="PTHR30026:SF23">
    <property type="entry name" value="TO APRF-PUTATIVE OUTER MEMBRANE EFFLUX PROTEIN OR SECRETED ALKALINE PHOSPHATASE-RELATED"/>
    <property type="match status" value="1"/>
</dbReference>
<evidence type="ECO:0000313" key="10">
    <source>
        <dbReference type="Proteomes" id="UP000178449"/>
    </source>
</evidence>
<dbReference type="Proteomes" id="UP000178449">
    <property type="component" value="Unassembled WGS sequence"/>
</dbReference>
<dbReference type="AlphaFoldDB" id="A0A1F6GDQ1"/>
<reference evidence="9 10" key="1">
    <citation type="journal article" date="2016" name="Nat. Commun.">
        <title>Thousands of microbial genomes shed light on interconnected biogeochemical processes in an aquifer system.</title>
        <authorList>
            <person name="Anantharaman K."/>
            <person name="Brown C.T."/>
            <person name="Hug L.A."/>
            <person name="Sharon I."/>
            <person name="Castelle C.J."/>
            <person name="Probst A.J."/>
            <person name="Thomas B.C."/>
            <person name="Singh A."/>
            <person name="Wilkins M.J."/>
            <person name="Karaoz U."/>
            <person name="Brodie E.L."/>
            <person name="Williams K.H."/>
            <person name="Hubbard S.S."/>
            <person name="Banfield J.F."/>
        </authorList>
    </citation>
    <scope>NUCLEOTIDE SEQUENCE [LARGE SCALE GENOMIC DNA]</scope>
</reference>
<keyword evidence="4" id="KW-1134">Transmembrane beta strand</keyword>
<dbReference type="GO" id="GO:1990281">
    <property type="term" value="C:efflux pump complex"/>
    <property type="evidence" value="ECO:0007669"/>
    <property type="project" value="TreeGrafter"/>
</dbReference>
<dbReference type="InterPro" id="IPR003423">
    <property type="entry name" value="OMP_efflux"/>
</dbReference>
<evidence type="ECO:0000256" key="4">
    <source>
        <dbReference type="ARBA" id="ARBA00022452"/>
    </source>
</evidence>
<keyword evidence="8" id="KW-0175">Coiled coil</keyword>
<evidence type="ECO:0000256" key="5">
    <source>
        <dbReference type="ARBA" id="ARBA00022692"/>
    </source>
</evidence>
<evidence type="ECO:0000256" key="7">
    <source>
        <dbReference type="ARBA" id="ARBA00023237"/>
    </source>
</evidence>
<comment type="subcellular location">
    <subcellularLocation>
        <location evidence="1">Cell outer membrane</location>
    </subcellularLocation>
</comment>
<evidence type="ECO:0000256" key="3">
    <source>
        <dbReference type="ARBA" id="ARBA00022448"/>
    </source>
</evidence>
<proteinExistence type="inferred from homology"/>
<accession>A0A1F6GDQ1</accession>
<comment type="caution">
    <text evidence="9">The sequence shown here is derived from an EMBL/GenBank/DDBJ whole genome shotgun (WGS) entry which is preliminary data.</text>
</comment>
<protein>
    <recommendedName>
        <fullName evidence="11">Transporter</fullName>
    </recommendedName>
</protein>
<dbReference type="GO" id="GO:0009279">
    <property type="term" value="C:cell outer membrane"/>
    <property type="evidence" value="ECO:0007669"/>
    <property type="project" value="UniProtKB-SubCell"/>
</dbReference>
<sequence>MRKASFLFLLLMGLPPFLWAQKLDPELLREFVLVERQGKQVVQVSLKAILKLTLQRAPQLKIASNRTQAAAQVYEASQGMEPITWTNQISQTYSTSPASFLISETGSTSYMSLTATQQRLLSTGLKQKLKSGLSYGLTYQRGISTTSLGSIEQSGGQVGAFTDLTDPVYADAVILGVNLPLFQDLGEVNEVPEKRSGIAAQRAELNAAKERRQILGQVASIYWDLVGISENIKALEKSATLAKQFLEDNRVRESVGAIDPTEVKLAEAQLAMAEKNLLAARIDKKSIEDQIRVVLGLGSLPMEYEPTETLQNHSKPMGSTEALRRIMEQNPEIKIFEEQIKSNDLDLIEAQNKVSTNLDLNLQYRLDGYGYDAGTAGSGVGDPGLAGYQVGLTWSVPLFDHKSEQVLAQAQLEKANAELQLRDAKSQLEVTYGSLLRNLDLGLQTIDLAQTSVELNQQLLEKEQQKFRLGKATSYRVSQVRSDLLDAELSLTLAKIGYEKTYLNLTLLTGEFEKNYEL</sequence>
<evidence type="ECO:0000256" key="8">
    <source>
        <dbReference type="SAM" id="Coils"/>
    </source>
</evidence>
<dbReference type="InterPro" id="IPR051906">
    <property type="entry name" value="TolC-like"/>
</dbReference>
<evidence type="ECO:0000313" key="9">
    <source>
        <dbReference type="EMBL" id="OGG96239.1"/>
    </source>
</evidence>
<dbReference type="STRING" id="1817772.A2527_04470"/>
<evidence type="ECO:0000256" key="6">
    <source>
        <dbReference type="ARBA" id="ARBA00023136"/>
    </source>
</evidence>
<organism evidence="9 10">
    <name type="scientific">Candidatus Lambdaproteobacteria bacterium RIFOXYD2_FULL_50_16</name>
    <dbReference type="NCBI Taxonomy" id="1817772"/>
    <lineage>
        <taxon>Bacteria</taxon>
        <taxon>Pseudomonadati</taxon>
        <taxon>Pseudomonadota</taxon>
        <taxon>Candidatus Lambdaproteobacteria</taxon>
    </lineage>
</organism>
<dbReference type="GO" id="GO:0015562">
    <property type="term" value="F:efflux transmembrane transporter activity"/>
    <property type="evidence" value="ECO:0007669"/>
    <property type="project" value="InterPro"/>
</dbReference>
<evidence type="ECO:0000256" key="1">
    <source>
        <dbReference type="ARBA" id="ARBA00004442"/>
    </source>
</evidence>
<dbReference type="Pfam" id="PF02321">
    <property type="entry name" value="OEP"/>
    <property type="match status" value="2"/>
</dbReference>
<evidence type="ECO:0000256" key="2">
    <source>
        <dbReference type="ARBA" id="ARBA00007613"/>
    </source>
</evidence>
<name>A0A1F6GDQ1_9PROT</name>
<dbReference type="SUPFAM" id="SSF56954">
    <property type="entry name" value="Outer membrane efflux proteins (OEP)"/>
    <property type="match status" value="1"/>
</dbReference>
<keyword evidence="6" id="KW-0472">Membrane</keyword>
<feature type="coiled-coil region" evidence="8">
    <location>
        <begin position="263"/>
        <end position="290"/>
    </location>
</feature>
<keyword evidence="7" id="KW-0998">Cell outer membrane</keyword>
<comment type="similarity">
    <text evidence="2">Belongs to the outer membrane factor (OMF) (TC 1.B.17) family.</text>
</comment>
<dbReference type="PANTHER" id="PTHR30026">
    <property type="entry name" value="OUTER MEMBRANE PROTEIN TOLC"/>
    <property type="match status" value="1"/>
</dbReference>
<dbReference type="EMBL" id="MFNE01000017">
    <property type="protein sequence ID" value="OGG96239.1"/>
    <property type="molecule type" value="Genomic_DNA"/>
</dbReference>
<keyword evidence="3" id="KW-0813">Transport</keyword>
<dbReference type="GO" id="GO:0015288">
    <property type="term" value="F:porin activity"/>
    <property type="evidence" value="ECO:0007669"/>
    <property type="project" value="TreeGrafter"/>
</dbReference>
<dbReference type="Gene3D" id="1.20.1600.10">
    <property type="entry name" value="Outer membrane efflux proteins (OEP)"/>
    <property type="match status" value="1"/>
</dbReference>